<evidence type="ECO:0000313" key="3">
    <source>
        <dbReference type="EMBL" id="KIH95297.1"/>
    </source>
</evidence>
<dbReference type="OrthoDB" id="3546279at2759"/>
<dbReference type="Pfam" id="PF11951">
    <property type="entry name" value="Fungal_trans_2"/>
    <property type="match status" value="1"/>
</dbReference>
<dbReference type="PANTHER" id="PTHR47784:SF5">
    <property type="entry name" value="STEROL UPTAKE CONTROL PROTEIN 2"/>
    <property type="match status" value="1"/>
</dbReference>
<keyword evidence="1" id="KW-0539">Nucleus</keyword>
<dbReference type="AlphaFoldDB" id="A0A0C2JEB3"/>
<organism evidence="3 4">
    <name type="scientific">Sporothrix brasiliensis 5110</name>
    <dbReference type="NCBI Taxonomy" id="1398154"/>
    <lineage>
        <taxon>Eukaryota</taxon>
        <taxon>Fungi</taxon>
        <taxon>Dikarya</taxon>
        <taxon>Ascomycota</taxon>
        <taxon>Pezizomycotina</taxon>
        <taxon>Sordariomycetes</taxon>
        <taxon>Sordariomycetidae</taxon>
        <taxon>Ophiostomatales</taxon>
        <taxon>Ophiostomataceae</taxon>
        <taxon>Sporothrix</taxon>
    </lineage>
</organism>
<dbReference type="RefSeq" id="XP_040623307.1">
    <property type="nucleotide sequence ID" value="XM_040762202.1"/>
</dbReference>
<dbReference type="GeneID" id="63677123"/>
<feature type="region of interest" description="Disordered" evidence="2">
    <location>
        <begin position="17"/>
        <end position="41"/>
    </location>
</feature>
<feature type="compositionally biased region" description="Polar residues" evidence="2">
    <location>
        <begin position="24"/>
        <end position="34"/>
    </location>
</feature>
<gene>
    <name evidence="3" type="ORF">SPBR_03914</name>
</gene>
<dbReference type="EMBL" id="AWTV01000001">
    <property type="protein sequence ID" value="KIH95297.1"/>
    <property type="molecule type" value="Genomic_DNA"/>
</dbReference>
<evidence type="ECO:0000256" key="2">
    <source>
        <dbReference type="SAM" id="MobiDB-lite"/>
    </source>
</evidence>
<dbReference type="Proteomes" id="UP000031575">
    <property type="component" value="Unassembled WGS sequence"/>
</dbReference>
<dbReference type="InterPro" id="IPR053157">
    <property type="entry name" value="Sterol_Uptake_Regulator"/>
</dbReference>
<reference evidence="3 4" key="1">
    <citation type="journal article" date="2014" name="BMC Genomics">
        <title>Comparative genomics of the major fungal agents of human and animal Sporotrichosis: Sporothrix schenckii and Sporothrix brasiliensis.</title>
        <authorList>
            <person name="Teixeira M.M."/>
            <person name="de Almeida L.G."/>
            <person name="Kubitschek-Barreira P."/>
            <person name="Alves F.L."/>
            <person name="Kioshima E.S."/>
            <person name="Abadio A.K."/>
            <person name="Fernandes L."/>
            <person name="Derengowski L.S."/>
            <person name="Ferreira K.S."/>
            <person name="Souza R.C."/>
            <person name="Ruiz J.C."/>
            <person name="de Andrade N.C."/>
            <person name="Paes H.C."/>
            <person name="Nicola A.M."/>
            <person name="Albuquerque P."/>
            <person name="Gerber A.L."/>
            <person name="Martins V.P."/>
            <person name="Peconick L.D."/>
            <person name="Neto A.V."/>
            <person name="Chaucanez C.B."/>
            <person name="Silva P.A."/>
            <person name="Cunha O.L."/>
            <person name="de Oliveira F.F."/>
            <person name="dos Santos T.C."/>
            <person name="Barros A.L."/>
            <person name="Soares M.A."/>
            <person name="de Oliveira L.M."/>
            <person name="Marini M.M."/>
            <person name="Villalobos-Duno H."/>
            <person name="Cunha M.M."/>
            <person name="de Hoog S."/>
            <person name="da Silveira J.F."/>
            <person name="Henrissat B."/>
            <person name="Nino-Vega G.A."/>
            <person name="Cisalpino P.S."/>
            <person name="Mora-Montes H.M."/>
            <person name="Almeida S.R."/>
            <person name="Stajich J.E."/>
            <person name="Lopes-Bezerra L.M."/>
            <person name="Vasconcelos A.T."/>
            <person name="Felipe M.S."/>
        </authorList>
    </citation>
    <scope>NUCLEOTIDE SEQUENCE [LARGE SCALE GENOMIC DNA]</scope>
    <source>
        <strain evidence="3 4">5110</strain>
    </source>
</reference>
<evidence type="ECO:0000313" key="4">
    <source>
        <dbReference type="Proteomes" id="UP000031575"/>
    </source>
</evidence>
<name>A0A0C2JEB3_9PEZI</name>
<dbReference type="VEuPathDB" id="FungiDB:SPBR_03914"/>
<dbReference type="HOGENOM" id="CLU_023059_0_0_1"/>
<proteinExistence type="predicted"/>
<comment type="caution">
    <text evidence="3">The sequence shown here is derived from an EMBL/GenBank/DDBJ whole genome shotgun (WGS) entry which is preliminary data.</text>
</comment>
<evidence type="ECO:0008006" key="5">
    <source>
        <dbReference type="Google" id="ProtNLM"/>
    </source>
</evidence>
<dbReference type="GO" id="GO:0001228">
    <property type="term" value="F:DNA-binding transcription activator activity, RNA polymerase II-specific"/>
    <property type="evidence" value="ECO:0007669"/>
    <property type="project" value="TreeGrafter"/>
</dbReference>
<evidence type="ECO:0000256" key="1">
    <source>
        <dbReference type="ARBA" id="ARBA00023242"/>
    </source>
</evidence>
<accession>A0A0C2JEB3</accession>
<feature type="region of interest" description="Disordered" evidence="2">
    <location>
        <begin position="257"/>
        <end position="280"/>
    </location>
</feature>
<dbReference type="PANTHER" id="PTHR47784">
    <property type="entry name" value="STEROL UPTAKE CONTROL PROTEIN 2"/>
    <property type="match status" value="1"/>
</dbReference>
<feature type="compositionally biased region" description="Acidic residues" evidence="2">
    <location>
        <begin position="262"/>
        <end position="278"/>
    </location>
</feature>
<dbReference type="InterPro" id="IPR021858">
    <property type="entry name" value="Fun_TF"/>
</dbReference>
<protein>
    <recommendedName>
        <fullName evidence="5">C6 zinc finger domain containing protein</fullName>
    </recommendedName>
</protein>
<sequence length="726" mass="77167">MRCHRLGDACMWPAVASRPRASPTGASSSKASTPETRRPSAADDLMSALSSLYHGSEGAGHRGAGPAGWQVAEVAAQSAGQVTTSATPSATTPTPPALPFEFDLMDLRLLHHYTMHVHATLDPTAAPVQQRIWQDTVLRLGFDHPFLLRGILALSALHLLLEARGAPGTDRRGDKRDLTALKLRAASHVDAALTMFRQRLGQDGQLQLQPAVPGGTGATGPVDGDDDAPSAVFVFACLLVVHSFAHAKLLGTVKMPLRADNDRDDDPDNPDDPDDPDDPISALVASFRLIRGVNTLLQPHFLRILASEVAPLIANAMPSSSSSSGLTGSVHQDVPALVQLHQWISRPADGDADDIDTSSDAHADAHAVDELHRIATTVDVHARAGHRGQASLLALMLVWPAAVSDVFIDHVARRRPRSLIVLAHFATLFQTGALATCWWITGWGRAVVEAVEAEVGRAGQGQGNVHGHVHDESSSSLLSWLAWPKAEIFRETSGRHRIERPHVAQAVAGAKLPPVGVEPIVHIAEHLHDDPGDGREGRPAAVLKVDVEAGKEENDAGGGADAGNGVLGELGAFGREVLEALGAVLAEAHERRDFLGQVLGEDAAKGVDDGPQRVAVVDFFAGRDGLDIGRVLFEAVVELVVLRDVGGHDPRLAGHLLDDGEELGLLFVVVDVHHRGPDRGVVGKRLDFLGLDVRRLQVDGVDAADEAVVDGRHLDCRVVKDVILCC</sequence>
<keyword evidence="4" id="KW-1185">Reference proteome</keyword>